<evidence type="ECO:0000256" key="2">
    <source>
        <dbReference type="SAM" id="SignalP"/>
    </source>
</evidence>
<dbReference type="EMBL" id="LILD01000001">
    <property type="protein sequence ID" value="KOO38256.1"/>
    <property type="molecule type" value="Genomic_DNA"/>
</dbReference>
<proteinExistence type="predicted"/>
<feature type="signal peptide" evidence="2">
    <location>
        <begin position="1"/>
        <end position="26"/>
    </location>
</feature>
<feature type="compositionally biased region" description="Acidic residues" evidence="1">
    <location>
        <begin position="33"/>
        <end position="56"/>
    </location>
</feature>
<dbReference type="Pfam" id="PF14039">
    <property type="entry name" value="YusW"/>
    <property type="match status" value="1"/>
</dbReference>
<dbReference type="InterPro" id="IPR025623">
    <property type="entry name" value="YusW"/>
</dbReference>
<feature type="chain" id="PRO_5005602634" description="YusW-like protein" evidence="2">
    <location>
        <begin position="27"/>
        <end position="160"/>
    </location>
</feature>
<accession>A0A0M0KHF4</accession>
<name>A0A0M0KHF4_ALKHA</name>
<keyword evidence="2" id="KW-0732">Signal</keyword>
<comment type="caution">
    <text evidence="3">The sequence shown here is derived from an EMBL/GenBank/DDBJ whole genome shotgun (WGS) entry which is preliminary data.</text>
</comment>
<dbReference type="PROSITE" id="PS51257">
    <property type="entry name" value="PROKAR_LIPOPROTEIN"/>
    <property type="match status" value="1"/>
</dbReference>
<dbReference type="AlphaFoldDB" id="A0A0M0KHF4"/>
<feature type="region of interest" description="Disordered" evidence="1">
    <location>
        <begin position="27"/>
        <end position="56"/>
    </location>
</feature>
<organism evidence="3">
    <name type="scientific">Halalkalibacterium halodurans</name>
    <name type="common">Bacillus halodurans</name>
    <dbReference type="NCBI Taxonomy" id="86665"/>
    <lineage>
        <taxon>Bacteria</taxon>
        <taxon>Bacillati</taxon>
        <taxon>Bacillota</taxon>
        <taxon>Bacilli</taxon>
        <taxon>Bacillales</taxon>
        <taxon>Bacillaceae</taxon>
        <taxon>Halalkalibacterium (ex Joshi et al. 2022)</taxon>
    </lineage>
</organism>
<evidence type="ECO:0000256" key="1">
    <source>
        <dbReference type="SAM" id="MobiDB-lite"/>
    </source>
</evidence>
<evidence type="ECO:0000313" key="3">
    <source>
        <dbReference type="EMBL" id="KOO38256.1"/>
    </source>
</evidence>
<dbReference type="GeneID" id="87598508"/>
<sequence length="160" mass="18244">MLSKRLGLFLSMMLLSVMIIACGPQADQPGAPVEDEEMMDETPVDETEQEGEVGDEGEVTKLDLEIELEDDEVVDIEFEEEWDETEAKYVAAGESFRGEEARERIDELINTLELTPDMEEDQVIDAVLDYFNLDRENVVEFDMEVAFAGQDRLEIDRDQV</sequence>
<dbReference type="RefSeq" id="WP_053430608.1">
    <property type="nucleotide sequence ID" value="NZ_CP040441.1"/>
</dbReference>
<dbReference type="PATRIC" id="fig|136160.3.peg.1238"/>
<reference evidence="3" key="1">
    <citation type="submission" date="2015-08" db="EMBL/GenBank/DDBJ databases">
        <title>Complete DNA Sequence of Pseudomonas syringae pv. actinidiae, the Causal Agent of Kiwifruit Canker Disease.</title>
        <authorList>
            <person name="Rikkerink E.H.A."/>
            <person name="Fineran P.C."/>
        </authorList>
    </citation>
    <scope>NUCLEOTIDE SEQUENCE</scope>
    <source>
        <strain evidence="3">DSM 13666</strain>
    </source>
</reference>
<protein>
    <recommendedName>
        <fullName evidence="4">YusW-like protein</fullName>
    </recommendedName>
</protein>
<gene>
    <name evidence="3" type="ORF">AMD02_04815</name>
</gene>
<evidence type="ECO:0008006" key="4">
    <source>
        <dbReference type="Google" id="ProtNLM"/>
    </source>
</evidence>